<keyword evidence="3" id="KW-1185">Reference proteome</keyword>
<evidence type="ECO:0000313" key="3">
    <source>
        <dbReference type="Proteomes" id="UP001064489"/>
    </source>
</evidence>
<reference evidence="2" key="2">
    <citation type="submission" date="2023-02" db="EMBL/GenBank/DDBJ databases">
        <authorList>
            <person name="Swenson N.G."/>
            <person name="Wegrzyn J.L."/>
            <person name="Mcevoy S.L."/>
        </authorList>
    </citation>
    <scope>NUCLEOTIDE SEQUENCE</scope>
    <source>
        <strain evidence="2">91603</strain>
        <tissue evidence="2">Leaf</tissue>
    </source>
</reference>
<reference evidence="2" key="1">
    <citation type="journal article" date="2022" name="Plant J.">
        <title>Strategies of tolerance reflected in two North American maple genomes.</title>
        <authorList>
            <person name="McEvoy S.L."/>
            <person name="Sezen U.U."/>
            <person name="Trouern-Trend A."/>
            <person name="McMahon S.M."/>
            <person name="Schaberg P.G."/>
            <person name="Yang J."/>
            <person name="Wegrzyn J.L."/>
            <person name="Swenson N.G."/>
        </authorList>
    </citation>
    <scope>NUCLEOTIDE SEQUENCE</scope>
    <source>
        <strain evidence="2">91603</strain>
    </source>
</reference>
<dbReference type="EMBL" id="JAJSOW010000103">
    <property type="protein sequence ID" value="KAI9173551.1"/>
    <property type="molecule type" value="Genomic_DNA"/>
</dbReference>
<gene>
    <name evidence="2" type="ORF">LWI28_003018</name>
</gene>
<dbReference type="AlphaFoldDB" id="A0AAD5IPT2"/>
<proteinExistence type="predicted"/>
<organism evidence="2 3">
    <name type="scientific">Acer negundo</name>
    <name type="common">Box elder</name>
    <dbReference type="NCBI Taxonomy" id="4023"/>
    <lineage>
        <taxon>Eukaryota</taxon>
        <taxon>Viridiplantae</taxon>
        <taxon>Streptophyta</taxon>
        <taxon>Embryophyta</taxon>
        <taxon>Tracheophyta</taxon>
        <taxon>Spermatophyta</taxon>
        <taxon>Magnoliopsida</taxon>
        <taxon>eudicotyledons</taxon>
        <taxon>Gunneridae</taxon>
        <taxon>Pentapetalae</taxon>
        <taxon>rosids</taxon>
        <taxon>malvids</taxon>
        <taxon>Sapindales</taxon>
        <taxon>Sapindaceae</taxon>
        <taxon>Hippocastanoideae</taxon>
        <taxon>Acereae</taxon>
        <taxon>Acer</taxon>
    </lineage>
</organism>
<name>A0AAD5IPT2_ACENE</name>
<protein>
    <submittedName>
        <fullName evidence="2">Uncharacterized protein</fullName>
    </submittedName>
</protein>
<accession>A0AAD5IPT2</accession>
<comment type="caution">
    <text evidence="2">The sequence shown here is derived from an EMBL/GenBank/DDBJ whole genome shotgun (WGS) entry which is preliminary data.</text>
</comment>
<dbReference type="Proteomes" id="UP001064489">
    <property type="component" value="Chromosome 8"/>
</dbReference>
<evidence type="ECO:0000256" key="1">
    <source>
        <dbReference type="SAM" id="MobiDB-lite"/>
    </source>
</evidence>
<evidence type="ECO:0000313" key="2">
    <source>
        <dbReference type="EMBL" id="KAI9173551.1"/>
    </source>
</evidence>
<sequence length="78" mass="9074">MNFQGYSPTIHGDISEDSEPFPLPDQNNRIVCSGSLITAITKRNQIFHWNKEMHLELHQEFIPLNLYLSLWIHTSTAH</sequence>
<feature type="region of interest" description="Disordered" evidence="1">
    <location>
        <begin position="1"/>
        <end position="22"/>
    </location>
</feature>